<evidence type="ECO:0000313" key="3">
    <source>
        <dbReference type="Proteomes" id="UP001310290"/>
    </source>
</evidence>
<feature type="domain" description="HTH cro/C1-type" evidence="1">
    <location>
        <begin position="21"/>
        <end position="74"/>
    </location>
</feature>
<dbReference type="SMART" id="SM00530">
    <property type="entry name" value="HTH_XRE"/>
    <property type="match status" value="1"/>
</dbReference>
<dbReference type="PROSITE" id="PS50943">
    <property type="entry name" value="HTH_CROC1"/>
    <property type="match status" value="1"/>
</dbReference>
<dbReference type="GeneID" id="96271029"/>
<organism evidence="2 3">
    <name type="scientific">Streptomyces bottropensis</name>
    <dbReference type="NCBI Taxonomy" id="42235"/>
    <lineage>
        <taxon>Bacteria</taxon>
        <taxon>Bacillati</taxon>
        <taxon>Actinomycetota</taxon>
        <taxon>Actinomycetes</taxon>
        <taxon>Kitasatosporales</taxon>
        <taxon>Streptomycetaceae</taxon>
        <taxon>Streptomyces</taxon>
    </lineage>
</organism>
<reference evidence="2" key="1">
    <citation type="submission" date="2023-04" db="EMBL/GenBank/DDBJ databases">
        <title>Genomic diversity of scab-causing Streptomyces spp. in the province of Quebec, Canada.</title>
        <authorList>
            <person name="Biessy A."/>
            <person name="Cadieux M."/>
            <person name="Ciotola M."/>
            <person name="Filion M."/>
        </authorList>
    </citation>
    <scope>NUCLEOTIDE SEQUENCE</scope>
    <source>
        <strain evidence="2">B21-115</strain>
    </source>
</reference>
<dbReference type="CDD" id="cd00093">
    <property type="entry name" value="HTH_XRE"/>
    <property type="match status" value="1"/>
</dbReference>
<dbReference type="InterPro" id="IPR043917">
    <property type="entry name" value="DUF5753"/>
</dbReference>
<dbReference type="InterPro" id="IPR010982">
    <property type="entry name" value="Lambda_DNA-bd_dom_sf"/>
</dbReference>
<evidence type="ECO:0000313" key="2">
    <source>
        <dbReference type="EMBL" id="MEH0634571.1"/>
    </source>
</evidence>
<dbReference type="Gene3D" id="1.10.260.40">
    <property type="entry name" value="lambda repressor-like DNA-binding domains"/>
    <property type="match status" value="1"/>
</dbReference>
<name>A0ABU8ALL3_9ACTN</name>
<sequence>MPGPKDLDPSSSPRALLGAELRHARERAGLSQEDLGQRLFVSGSFVGQLESAVRRLQPEIARLIDVALETGDFFLRNCQATAKSKYPEHFAQAAEAEAVASRIREYAPMLIPGLLQNGAYARAVCIAHQPTAPDGAIDKLVSARLERAGLLDDPTKPLLRVVLDEAALRRVTGSPAVMVEALRHVAALVHRRRIIAQVLPFRAGAHTLMGGAIKLMGFDDAPPLVYFEGPGTGRLEDDPATVTRYELAYDLLGATALSPHESLALIESVAEDYAHEDQP</sequence>
<dbReference type="InterPro" id="IPR001387">
    <property type="entry name" value="Cro/C1-type_HTH"/>
</dbReference>
<keyword evidence="3" id="KW-1185">Reference proteome</keyword>
<dbReference type="Proteomes" id="UP001310290">
    <property type="component" value="Unassembled WGS sequence"/>
</dbReference>
<dbReference type="SUPFAM" id="SSF47413">
    <property type="entry name" value="lambda repressor-like DNA-binding domains"/>
    <property type="match status" value="1"/>
</dbReference>
<accession>A0ABU8ALL3</accession>
<proteinExistence type="predicted"/>
<dbReference type="RefSeq" id="WP_005486322.1">
    <property type="nucleotide sequence ID" value="NZ_JARULZ010000001.1"/>
</dbReference>
<dbReference type="Pfam" id="PF19054">
    <property type="entry name" value="DUF5753"/>
    <property type="match status" value="1"/>
</dbReference>
<evidence type="ECO:0000259" key="1">
    <source>
        <dbReference type="PROSITE" id="PS50943"/>
    </source>
</evidence>
<dbReference type="Pfam" id="PF13560">
    <property type="entry name" value="HTH_31"/>
    <property type="match status" value="1"/>
</dbReference>
<comment type="caution">
    <text evidence="2">The sequence shown here is derived from an EMBL/GenBank/DDBJ whole genome shotgun (WGS) entry which is preliminary data.</text>
</comment>
<protein>
    <submittedName>
        <fullName evidence="2">Helix-turn-helix transcriptional regulator</fullName>
    </submittedName>
</protein>
<gene>
    <name evidence="2" type="ORF">QBA35_14585</name>
</gene>
<dbReference type="EMBL" id="JARULZ010000001">
    <property type="protein sequence ID" value="MEH0634571.1"/>
    <property type="molecule type" value="Genomic_DNA"/>
</dbReference>